<name>A0A7J7FXV5_CAMSI</name>
<accession>A0A7J7FXV5</accession>
<organism evidence="2 3">
    <name type="scientific">Camellia sinensis</name>
    <name type="common">Tea plant</name>
    <name type="synonym">Thea sinensis</name>
    <dbReference type="NCBI Taxonomy" id="4442"/>
    <lineage>
        <taxon>Eukaryota</taxon>
        <taxon>Viridiplantae</taxon>
        <taxon>Streptophyta</taxon>
        <taxon>Embryophyta</taxon>
        <taxon>Tracheophyta</taxon>
        <taxon>Spermatophyta</taxon>
        <taxon>Magnoliopsida</taxon>
        <taxon>eudicotyledons</taxon>
        <taxon>Gunneridae</taxon>
        <taxon>Pentapetalae</taxon>
        <taxon>asterids</taxon>
        <taxon>Ericales</taxon>
        <taxon>Theaceae</taxon>
        <taxon>Camellia</taxon>
    </lineage>
</organism>
<evidence type="ECO:0000313" key="2">
    <source>
        <dbReference type="EMBL" id="KAF5933192.1"/>
    </source>
</evidence>
<dbReference type="Pfam" id="PF12776">
    <property type="entry name" value="Myb_DNA-bind_3"/>
    <property type="match status" value="1"/>
</dbReference>
<gene>
    <name evidence="2" type="ORF">HYC85_029363</name>
</gene>
<reference evidence="3" key="1">
    <citation type="journal article" date="2020" name="Nat. Commun.">
        <title>Genome assembly of wild tea tree DASZ reveals pedigree and selection history of tea varieties.</title>
        <authorList>
            <person name="Zhang W."/>
            <person name="Zhang Y."/>
            <person name="Qiu H."/>
            <person name="Guo Y."/>
            <person name="Wan H."/>
            <person name="Zhang X."/>
            <person name="Scossa F."/>
            <person name="Alseekh S."/>
            <person name="Zhang Q."/>
            <person name="Wang P."/>
            <person name="Xu L."/>
            <person name="Schmidt M.H."/>
            <person name="Jia X."/>
            <person name="Li D."/>
            <person name="Zhu A."/>
            <person name="Guo F."/>
            <person name="Chen W."/>
            <person name="Ni D."/>
            <person name="Usadel B."/>
            <person name="Fernie A.R."/>
            <person name="Wen W."/>
        </authorList>
    </citation>
    <scope>NUCLEOTIDE SEQUENCE [LARGE SCALE GENOMIC DNA]</scope>
    <source>
        <strain evidence="3">cv. G240</strain>
    </source>
</reference>
<dbReference type="PANTHER" id="PTHR47072:SF4">
    <property type="entry name" value="MYB_SANT-LIKE DOMAIN-CONTAINING PROTEIN"/>
    <property type="match status" value="1"/>
</dbReference>
<keyword evidence="3" id="KW-1185">Reference proteome</keyword>
<dbReference type="EMBL" id="JACBKZ010000014">
    <property type="protein sequence ID" value="KAF5933192.1"/>
    <property type="molecule type" value="Genomic_DNA"/>
</dbReference>
<evidence type="ECO:0000259" key="1">
    <source>
        <dbReference type="Pfam" id="PF12776"/>
    </source>
</evidence>
<reference evidence="2 3" key="2">
    <citation type="submission" date="2020-07" db="EMBL/GenBank/DDBJ databases">
        <title>Genome assembly of wild tea tree DASZ reveals pedigree and selection history of tea varieties.</title>
        <authorList>
            <person name="Zhang W."/>
        </authorList>
    </citation>
    <scope>NUCLEOTIDE SEQUENCE [LARGE SCALE GENOMIC DNA]</scope>
    <source>
        <strain evidence="3">cv. G240</strain>
        <tissue evidence="2">Leaf</tissue>
    </source>
</reference>
<dbReference type="Proteomes" id="UP000593564">
    <property type="component" value="Unassembled WGS sequence"/>
</dbReference>
<protein>
    <recommendedName>
        <fullName evidence="1">Myb/SANT-like domain-containing protein</fullName>
    </recommendedName>
</protein>
<dbReference type="PANTHER" id="PTHR47072">
    <property type="match status" value="1"/>
</dbReference>
<evidence type="ECO:0000313" key="3">
    <source>
        <dbReference type="Proteomes" id="UP000593564"/>
    </source>
</evidence>
<dbReference type="AlphaFoldDB" id="A0A7J7FXV5"/>
<feature type="domain" description="Myb/SANT-like" evidence="1">
    <location>
        <begin position="5"/>
        <end position="84"/>
    </location>
</feature>
<comment type="caution">
    <text evidence="2">The sequence shown here is derived from an EMBL/GenBank/DDBJ whole genome shotgun (WGS) entry which is preliminary data.</text>
</comment>
<sequence length="87" mass="10523">MLRDEVRNNQTTDHTTSWTIRHWNHYANQLHNIYAFRYTGVKVRQKYQRLKADYQTFKRLQAQTGLGWDPIIGTVVAPDEFWDKVFH</sequence>
<proteinExistence type="predicted"/>
<dbReference type="InterPro" id="IPR024752">
    <property type="entry name" value="Myb/SANT-like_dom"/>
</dbReference>